<reference evidence="2 3" key="1">
    <citation type="submission" date="2019-08" db="EMBL/GenBank/DDBJ databases">
        <title>In-depth cultivation of the pig gut microbiome towards novel bacterial diversity and tailored functional studies.</title>
        <authorList>
            <person name="Wylensek D."/>
            <person name="Hitch T.C.A."/>
            <person name="Clavel T."/>
        </authorList>
    </citation>
    <scope>NUCLEOTIDE SEQUENCE [LARGE SCALE GENOMIC DNA]</scope>
    <source>
        <strain evidence="2 3">68-1-5</strain>
    </source>
</reference>
<dbReference type="Gene3D" id="2.40.50.1020">
    <property type="entry name" value="LytTr DNA-binding domain"/>
    <property type="match status" value="1"/>
</dbReference>
<evidence type="ECO:0000313" key="2">
    <source>
        <dbReference type="EMBL" id="MSR94292.1"/>
    </source>
</evidence>
<dbReference type="AlphaFoldDB" id="A0A6N7V532"/>
<evidence type="ECO:0000313" key="3">
    <source>
        <dbReference type="Proteomes" id="UP000434409"/>
    </source>
</evidence>
<dbReference type="SMART" id="SM00850">
    <property type="entry name" value="LytTR"/>
    <property type="match status" value="1"/>
</dbReference>
<dbReference type="InterPro" id="IPR007492">
    <property type="entry name" value="LytTR_DNA-bd_dom"/>
</dbReference>
<dbReference type="Proteomes" id="UP000434409">
    <property type="component" value="Unassembled WGS sequence"/>
</dbReference>
<name>A0A6N7V532_9FIRM</name>
<dbReference type="PROSITE" id="PS50930">
    <property type="entry name" value="HTH_LYTTR"/>
    <property type="match status" value="1"/>
</dbReference>
<proteinExistence type="predicted"/>
<dbReference type="EMBL" id="VULY01000018">
    <property type="protein sequence ID" value="MSR94292.1"/>
    <property type="molecule type" value="Genomic_DNA"/>
</dbReference>
<dbReference type="Pfam" id="PF04397">
    <property type="entry name" value="LytTR"/>
    <property type="match status" value="1"/>
</dbReference>
<dbReference type="GO" id="GO:0003677">
    <property type="term" value="F:DNA binding"/>
    <property type="evidence" value="ECO:0007669"/>
    <property type="project" value="InterPro"/>
</dbReference>
<feature type="domain" description="HTH LytTR-type" evidence="1">
    <location>
        <begin position="71"/>
        <end position="147"/>
    </location>
</feature>
<accession>A0A6N7V532</accession>
<protein>
    <submittedName>
        <fullName evidence="2">LytTR family transcriptional regulator</fullName>
    </submittedName>
</protein>
<gene>
    <name evidence="2" type="ORF">FYJ34_08490</name>
</gene>
<evidence type="ECO:0000259" key="1">
    <source>
        <dbReference type="PROSITE" id="PS50930"/>
    </source>
</evidence>
<sequence length="163" mass="19661">MFWEKSPTFERKRRTLKGVRENKVIERKITEEEQEAVQKEGIERNRWVSLGRIYRKIRQEDIVCIRKLKGAKYVEYVIKEERIRERISIALLLEELDKKRFLLVDRGHIVNLKYVTGIGKRSVYMEGGEEIPVSRSQMSCLKREIERYLREGRSRTFQVSREK</sequence>
<comment type="caution">
    <text evidence="2">The sequence shown here is derived from an EMBL/GenBank/DDBJ whole genome shotgun (WGS) entry which is preliminary data.</text>
</comment>
<keyword evidence="3" id="KW-1185">Reference proteome</keyword>
<organism evidence="2 3">
    <name type="scientific">Suipraeoptans intestinalis</name>
    <dbReference type="NCBI Taxonomy" id="2606628"/>
    <lineage>
        <taxon>Bacteria</taxon>
        <taxon>Bacillati</taxon>
        <taxon>Bacillota</taxon>
        <taxon>Clostridia</taxon>
        <taxon>Lachnospirales</taxon>
        <taxon>Lachnospiraceae</taxon>
        <taxon>Suipraeoptans</taxon>
    </lineage>
</organism>